<dbReference type="PANTHER" id="PTHR42715">
    <property type="entry name" value="BETA-GLUCOSIDASE"/>
    <property type="match status" value="1"/>
</dbReference>
<evidence type="ECO:0000256" key="2">
    <source>
        <dbReference type="ARBA" id="ARBA00022801"/>
    </source>
</evidence>
<dbReference type="PANTHER" id="PTHR42715:SF10">
    <property type="entry name" value="BETA-GLUCOSIDASE"/>
    <property type="match status" value="1"/>
</dbReference>
<evidence type="ECO:0000313" key="5">
    <source>
        <dbReference type="Proteomes" id="UP000031202"/>
    </source>
</evidence>
<keyword evidence="2" id="KW-0378">Hydrolase</keyword>
<organism evidence="4 5">
    <name type="scientific">Microbacterium hominis</name>
    <dbReference type="NCBI Taxonomy" id="162426"/>
    <lineage>
        <taxon>Bacteria</taxon>
        <taxon>Bacillati</taxon>
        <taxon>Actinomycetota</taxon>
        <taxon>Actinomycetes</taxon>
        <taxon>Micrococcales</taxon>
        <taxon>Microbacteriaceae</taxon>
        <taxon>Microbacterium</taxon>
    </lineage>
</organism>
<evidence type="ECO:0000256" key="1">
    <source>
        <dbReference type="ARBA" id="ARBA00005336"/>
    </source>
</evidence>
<dbReference type="InterPro" id="IPR013783">
    <property type="entry name" value="Ig-like_fold"/>
</dbReference>
<dbReference type="Gene3D" id="2.60.40.10">
    <property type="entry name" value="Immunoglobulins"/>
    <property type="match status" value="1"/>
</dbReference>
<name>A0A0B4E0K0_9MICO</name>
<evidence type="ECO:0000259" key="3">
    <source>
        <dbReference type="Pfam" id="PF14310"/>
    </source>
</evidence>
<dbReference type="InterPro" id="IPR050288">
    <property type="entry name" value="Cellulose_deg_GH3"/>
</dbReference>
<dbReference type="Proteomes" id="UP000031202">
    <property type="component" value="Unassembled WGS sequence"/>
</dbReference>
<feature type="domain" description="Fibronectin type III-like" evidence="3">
    <location>
        <begin position="73"/>
        <end position="106"/>
    </location>
</feature>
<sequence>MGQQPTYYNQLRGQHGDRYADLTQRPAHVFGEGLSYSTVEYGPPALEASQVGLDDTVHAHVTVRNTGMRPVDELVQVYVRDAVTSASWVDKELRAYRRVTLARGQRSVEPGAFDLLVGPSSRDEVLQSARFHVVL</sequence>
<evidence type="ECO:0000313" key="4">
    <source>
        <dbReference type="EMBL" id="KIC60078.1"/>
    </source>
</evidence>
<proteinExistence type="inferred from homology"/>
<dbReference type="EMBL" id="JWSZ01000001">
    <property type="protein sequence ID" value="KIC60078.1"/>
    <property type="molecule type" value="Genomic_DNA"/>
</dbReference>
<dbReference type="InterPro" id="IPR026891">
    <property type="entry name" value="Fn3-like"/>
</dbReference>
<gene>
    <name evidence="4" type="ORF">RM52_01330</name>
</gene>
<dbReference type="GO" id="GO:0005975">
    <property type="term" value="P:carbohydrate metabolic process"/>
    <property type="evidence" value="ECO:0007669"/>
    <property type="project" value="UniProtKB-ARBA"/>
</dbReference>
<dbReference type="Pfam" id="PF14310">
    <property type="entry name" value="Fn3-like"/>
    <property type="match status" value="1"/>
</dbReference>
<accession>A0A0B4E0K0</accession>
<dbReference type="GO" id="GO:0016787">
    <property type="term" value="F:hydrolase activity"/>
    <property type="evidence" value="ECO:0007669"/>
    <property type="project" value="UniProtKB-KW"/>
</dbReference>
<dbReference type="AlphaFoldDB" id="A0A0B4E0K0"/>
<comment type="similarity">
    <text evidence="1">Belongs to the glycosyl hydrolase 3 family.</text>
</comment>
<protein>
    <recommendedName>
        <fullName evidence="3">Fibronectin type III-like domain-containing protein</fullName>
    </recommendedName>
</protein>
<reference evidence="4 5" key="1">
    <citation type="submission" date="2014-12" db="EMBL/GenBank/DDBJ databases">
        <title>Genome sequencing of Microbacterium hominis TPW29.</title>
        <authorList>
            <person name="Tan P.W."/>
            <person name="Chan K.-G."/>
        </authorList>
    </citation>
    <scope>NUCLEOTIDE SEQUENCE [LARGE SCALE GENOMIC DNA]</scope>
    <source>
        <strain evidence="4 5">TPW29</strain>
    </source>
</reference>
<comment type="caution">
    <text evidence="4">The sequence shown here is derived from an EMBL/GenBank/DDBJ whole genome shotgun (WGS) entry which is preliminary data.</text>
</comment>